<dbReference type="AlphaFoldDB" id="A0A1H9K0Z4"/>
<keyword evidence="1" id="KW-0812">Transmembrane</keyword>
<name>A0A1H9K0Z4_9ACTN</name>
<protein>
    <submittedName>
        <fullName evidence="2">Uncharacterized protein</fullName>
    </submittedName>
</protein>
<keyword evidence="1" id="KW-0472">Membrane</keyword>
<feature type="transmembrane region" description="Helical" evidence="1">
    <location>
        <begin position="6"/>
        <end position="24"/>
    </location>
</feature>
<dbReference type="OrthoDB" id="3218604at2"/>
<evidence type="ECO:0000313" key="3">
    <source>
        <dbReference type="Proteomes" id="UP000198504"/>
    </source>
</evidence>
<feature type="transmembrane region" description="Helical" evidence="1">
    <location>
        <begin position="122"/>
        <end position="140"/>
    </location>
</feature>
<dbReference type="RefSeq" id="WP_091182751.1">
    <property type="nucleotide sequence ID" value="NZ_FOFA01000007.1"/>
</dbReference>
<gene>
    <name evidence="2" type="ORF">SAMN05421756_10725</name>
</gene>
<proteinExistence type="predicted"/>
<dbReference type="STRING" id="1036181.SAMN05421756_10725"/>
<dbReference type="Proteomes" id="UP000198504">
    <property type="component" value="Unassembled WGS sequence"/>
</dbReference>
<dbReference type="EMBL" id="FOFA01000007">
    <property type="protein sequence ID" value="SEQ92750.1"/>
    <property type="molecule type" value="Genomic_DNA"/>
</dbReference>
<accession>A0A1H9K0Z4</accession>
<evidence type="ECO:0000256" key="1">
    <source>
        <dbReference type="SAM" id="Phobius"/>
    </source>
</evidence>
<keyword evidence="3" id="KW-1185">Reference proteome</keyword>
<keyword evidence="1" id="KW-1133">Transmembrane helix</keyword>
<feature type="transmembrane region" description="Helical" evidence="1">
    <location>
        <begin position="97"/>
        <end position="116"/>
    </location>
</feature>
<sequence length="264" mass="28428">MGTTGLIFAAIAIAWLAYLVPHFVRRRDGEPDVDAEADRADPFSDSVRILRHGTAPLLDQDLAELREFEVSTPVTRRAAVADLRRLERVAASRRRRVLSALFAILCGVVSVCSVGWLPWWSVAVPGGLVLLFVVVSRISVRAMRRDLDARYVAISRGSDEKTVMISRKDAEAKTAKVKKAKKKDAKADADGKPGLWDPLPITVPTYVSKPLAPRTVRTIDLSAPDVTSSGRQSVPVTADAPEAPLVVEVAAEGEQDGGAKAASA</sequence>
<evidence type="ECO:0000313" key="2">
    <source>
        <dbReference type="EMBL" id="SEQ92750.1"/>
    </source>
</evidence>
<reference evidence="3" key="1">
    <citation type="submission" date="2016-10" db="EMBL/GenBank/DDBJ databases">
        <authorList>
            <person name="Varghese N."/>
            <person name="Submissions S."/>
        </authorList>
    </citation>
    <scope>NUCLEOTIDE SEQUENCE [LARGE SCALE GENOMIC DNA]</scope>
    <source>
        <strain evidence="3">CGMCC 4.6856</strain>
    </source>
</reference>
<organism evidence="2 3">
    <name type="scientific">Microlunatus flavus</name>
    <dbReference type="NCBI Taxonomy" id="1036181"/>
    <lineage>
        <taxon>Bacteria</taxon>
        <taxon>Bacillati</taxon>
        <taxon>Actinomycetota</taxon>
        <taxon>Actinomycetes</taxon>
        <taxon>Propionibacteriales</taxon>
        <taxon>Propionibacteriaceae</taxon>
        <taxon>Microlunatus</taxon>
    </lineage>
</organism>